<gene>
    <name evidence="1" type="ORF">FD31_GL001349</name>
</gene>
<dbReference type="InterPro" id="IPR013493">
    <property type="entry name" value="CHP02677"/>
</dbReference>
<evidence type="ECO:0008006" key="3">
    <source>
        <dbReference type="Google" id="ProtNLM"/>
    </source>
</evidence>
<evidence type="ECO:0000313" key="1">
    <source>
        <dbReference type="EMBL" id="KRM15226.1"/>
    </source>
</evidence>
<dbReference type="RefSeq" id="WP_057892758.1">
    <property type="nucleotide sequence ID" value="NZ_AZFV01000025.1"/>
</dbReference>
<keyword evidence="2" id="KW-1185">Reference proteome</keyword>
<comment type="caution">
    <text evidence="1">The sequence shown here is derived from an EMBL/GenBank/DDBJ whole genome shotgun (WGS) entry which is preliminary data.</text>
</comment>
<protein>
    <recommendedName>
        <fullName evidence="3">TIGR02677 family protein</fullName>
    </recommendedName>
</protein>
<sequence>MSDFEKVRQFTYLNADNVDRYRRIMRFFYLQNQRMNNLLYKEDILKGVHMSGLSEYTTNQLDNDLSGLVEWGNLQVQQEMSQPKTIEEYRNKHFRYQITTVGIEIEEFIQALPEEDDNTSDLDSHMFKRFLESLKIINSLSNQDLLDGWDDLQTRFDKIRKNATGYIAYLTSSRVEDLMQTTEFLVYKLKFVKYLREFIRSMQQTSIKISLALNSVSQDTITNIVKLQEIHESNKLSLGQQNIEGVEKRVRDTWKFMCYWFMDTDSRESEYTNLISQTNEAMSRVTNIIQAITESNLQYHSRSKDYLKIAEWFQVLVDSDESEEKSFFKANKLSATLFGASKTRHIQSCNMDVTSQLDDIWKMTVPTTSLTSKSRKNRPRVANKSFIINSERQEVVRKRKLEERNKNQQLWNSYLKNGELVLSDNNHLPKQIRRELIRYFSIAIMTTNHRVSTQLGWIFEIEINPEKKVTIEFDDGYLTLPDAKFKIVEGIA</sequence>
<dbReference type="STRING" id="1423774.FD31_GL001349"/>
<proteinExistence type="predicted"/>
<evidence type="ECO:0000313" key="2">
    <source>
        <dbReference type="Proteomes" id="UP000051302"/>
    </source>
</evidence>
<accession>A0A0R1WB89</accession>
<dbReference type="PATRIC" id="fig|1423774.3.peg.1401"/>
<dbReference type="NCBIfam" id="TIGR02677">
    <property type="entry name" value="TIGR02677 family protein"/>
    <property type="match status" value="1"/>
</dbReference>
<reference evidence="1 2" key="1">
    <citation type="journal article" date="2015" name="Genome Announc.">
        <title>Expanding the biotechnology potential of lactobacilli through comparative genomics of 213 strains and associated genera.</title>
        <authorList>
            <person name="Sun Z."/>
            <person name="Harris H.M."/>
            <person name="McCann A."/>
            <person name="Guo C."/>
            <person name="Argimon S."/>
            <person name="Zhang W."/>
            <person name="Yang X."/>
            <person name="Jeffery I.B."/>
            <person name="Cooney J.C."/>
            <person name="Kagawa T.F."/>
            <person name="Liu W."/>
            <person name="Song Y."/>
            <person name="Salvetti E."/>
            <person name="Wrobel A."/>
            <person name="Rasinkangas P."/>
            <person name="Parkhill J."/>
            <person name="Rea M.C."/>
            <person name="O'Sullivan O."/>
            <person name="Ritari J."/>
            <person name="Douillard F.P."/>
            <person name="Paul Ross R."/>
            <person name="Yang R."/>
            <person name="Briner A.E."/>
            <person name="Felis G.E."/>
            <person name="de Vos W.M."/>
            <person name="Barrangou R."/>
            <person name="Klaenhammer T.R."/>
            <person name="Caufield P.W."/>
            <person name="Cui Y."/>
            <person name="Zhang H."/>
            <person name="O'Toole P.W."/>
        </authorList>
    </citation>
    <scope>NUCLEOTIDE SEQUENCE [LARGE SCALE GENOMIC DNA]</scope>
    <source>
        <strain evidence="1 2">DSM 16982</strain>
    </source>
</reference>
<dbReference type="EMBL" id="AZFV01000025">
    <property type="protein sequence ID" value="KRM15226.1"/>
    <property type="molecule type" value="Genomic_DNA"/>
</dbReference>
<organism evidence="1 2">
    <name type="scientific">Companilactobacillus nantensis DSM 16982</name>
    <dbReference type="NCBI Taxonomy" id="1423774"/>
    <lineage>
        <taxon>Bacteria</taxon>
        <taxon>Bacillati</taxon>
        <taxon>Bacillota</taxon>
        <taxon>Bacilli</taxon>
        <taxon>Lactobacillales</taxon>
        <taxon>Lactobacillaceae</taxon>
        <taxon>Companilactobacillus</taxon>
    </lineage>
</organism>
<dbReference type="Pfam" id="PF09660">
    <property type="entry name" value="DUF2397"/>
    <property type="match status" value="1"/>
</dbReference>
<dbReference type="AlphaFoldDB" id="A0A0R1WB89"/>
<name>A0A0R1WB89_9LACO</name>
<dbReference type="Proteomes" id="UP000051302">
    <property type="component" value="Unassembled WGS sequence"/>
</dbReference>